<dbReference type="InterPro" id="IPR028096">
    <property type="entry name" value="EfeO_Cupredoxin"/>
</dbReference>
<dbReference type="EMBL" id="FZMP01000196">
    <property type="protein sequence ID" value="SNQ61830.1"/>
    <property type="molecule type" value="Genomic_DNA"/>
</dbReference>
<feature type="compositionally biased region" description="Polar residues" evidence="1">
    <location>
        <begin position="163"/>
        <end position="176"/>
    </location>
</feature>
<protein>
    <recommendedName>
        <fullName evidence="2">EfeO-type cupredoxin-like domain-containing protein</fullName>
    </recommendedName>
</protein>
<proteinExistence type="predicted"/>
<dbReference type="Gene3D" id="2.60.40.420">
    <property type="entry name" value="Cupredoxins - blue copper proteins"/>
    <property type="match status" value="1"/>
</dbReference>
<feature type="compositionally biased region" description="Polar residues" evidence="1">
    <location>
        <begin position="185"/>
        <end position="194"/>
    </location>
</feature>
<dbReference type="InterPro" id="IPR008972">
    <property type="entry name" value="Cupredoxin"/>
</dbReference>
<evidence type="ECO:0000259" key="2">
    <source>
        <dbReference type="Pfam" id="PF13473"/>
    </source>
</evidence>
<dbReference type="Proteomes" id="UP000218615">
    <property type="component" value="Unassembled WGS sequence"/>
</dbReference>
<feature type="region of interest" description="Disordered" evidence="1">
    <location>
        <begin position="146"/>
        <end position="194"/>
    </location>
</feature>
<reference evidence="4" key="1">
    <citation type="submission" date="2017-06" db="EMBL/GenBank/DDBJ databases">
        <authorList>
            <person name="Cremers G."/>
        </authorList>
    </citation>
    <scope>NUCLEOTIDE SEQUENCE [LARGE SCALE GENOMIC DNA]</scope>
</reference>
<dbReference type="AlphaFoldDB" id="A0A284VRB8"/>
<feature type="domain" description="EfeO-type cupredoxin-like" evidence="2">
    <location>
        <begin position="114"/>
        <end position="193"/>
    </location>
</feature>
<dbReference type="SUPFAM" id="SSF49503">
    <property type="entry name" value="Cupredoxins"/>
    <property type="match status" value="1"/>
</dbReference>
<dbReference type="PANTHER" id="PTHR36507">
    <property type="entry name" value="BLL1555 PROTEIN"/>
    <property type="match status" value="1"/>
</dbReference>
<gene>
    <name evidence="3" type="ORF">MNV_50089</name>
</gene>
<dbReference type="Pfam" id="PF13473">
    <property type="entry name" value="Cupredoxin_1"/>
    <property type="match status" value="1"/>
</dbReference>
<evidence type="ECO:0000256" key="1">
    <source>
        <dbReference type="SAM" id="MobiDB-lite"/>
    </source>
</evidence>
<dbReference type="OrthoDB" id="11836at2157"/>
<evidence type="ECO:0000313" key="3">
    <source>
        <dbReference type="EMBL" id="SNQ61830.1"/>
    </source>
</evidence>
<accession>A0A284VRB8</accession>
<keyword evidence="4" id="KW-1185">Reference proteome</keyword>
<name>A0A284VRB8_9EURY</name>
<dbReference type="PANTHER" id="PTHR36507:SF1">
    <property type="entry name" value="BLL1555 PROTEIN"/>
    <property type="match status" value="1"/>
</dbReference>
<dbReference type="InterPro" id="IPR052721">
    <property type="entry name" value="ET_Amicyanin"/>
</dbReference>
<organism evidence="3 4">
    <name type="scientific">Candidatus Methanoperedens nitratireducens</name>
    <dbReference type="NCBI Taxonomy" id="1392998"/>
    <lineage>
        <taxon>Archaea</taxon>
        <taxon>Methanobacteriati</taxon>
        <taxon>Methanobacteriota</taxon>
        <taxon>Stenosarchaea group</taxon>
        <taxon>Methanomicrobia</taxon>
        <taxon>Methanosarcinales</taxon>
        <taxon>ANME-2 cluster</taxon>
        <taxon>Candidatus Methanoperedentaceae</taxon>
        <taxon>Candidatus Methanoperedens</taxon>
    </lineage>
</organism>
<dbReference type="RefSeq" id="WP_096206463.1">
    <property type="nucleotide sequence ID" value="NZ_FZMP01000196.1"/>
</dbReference>
<evidence type="ECO:0000313" key="4">
    <source>
        <dbReference type="Proteomes" id="UP000218615"/>
    </source>
</evidence>
<dbReference type="PROSITE" id="PS51257">
    <property type="entry name" value="PROKAR_LIPOPROTEIN"/>
    <property type="match status" value="1"/>
</dbReference>
<sequence length="194" mass="19597">MRKILFIGLVVTAVVLVSGCYGPTTSPNATVQPTGETPGEITPVMTPIETIAPVMTPIETITPVMTPIETIVTGTPSATTTGTVTGIATTTGTATGVSSGTTTTGTAAATMTVAAVNAVDIKSTTFDPAIITVSIGTTVTWTNRDNKPHTVRGSGFDSGSLDPGQTFSRTFSSTGSYDYGDPGNPSMSGTVIVT</sequence>